<feature type="region of interest" description="Disordered" evidence="3">
    <location>
        <begin position="141"/>
        <end position="172"/>
    </location>
</feature>
<comment type="similarity">
    <text evidence="1">Belongs to the TrbG/VirB9 family.</text>
</comment>
<evidence type="ECO:0000256" key="4">
    <source>
        <dbReference type="SAM" id="SignalP"/>
    </source>
</evidence>
<evidence type="ECO:0000313" key="6">
    <source>
        <dbReference type="Proteomes" id="UP000520156"/>
    </source>
</evidence>
<evidence type="ECO:0000256" key="2">
    <source>
        <dbReference type="ARBA" id="ARBA00022729"/>
    </source>
</evidence>
<gene>
    <name evidence="5" type="ORF">H7F49_01140</name>
</gene>
<dbReference type="Proteomes" id="UP000520156">
    <property type="component" value="Unassembled WGS sequence"/>
</dbReference>
<evidence type="ECO:0000256" key="1">
    <source>
        <dbReference type="ARBA" id="ARBA00006135"/>
    </source>
</evidence>
<dbReference type="InterPro" id="IPR033645">
    <property type="entry name" value="VirB9/CagX/TrbG_C"/>
</dbReference>
<feature type="chain" id="PRO_5030960134" evidence="4">
    <location>
        <begin position="24"/>
        <end position="264"/>
    </location>
</feature>
<reference evidence="5 6" key="1">
    <citation type="submission" date="2020-08" db="EMBL/GenBank/DDBJ databases">
        <title>The genome sequence of Novosphingobium flavum 4Y4.</title>
        <authorList>
            <person name="Liu Y."/>
        </authorList>
    </citation>
    <scope>NUCLEOTIDE SEQUENCE [LARGE SCALE GENOMIC DNA]</scope>
    <source>
        <strain evidence="5 6">4Y4</strain>
    </source>
</reference>
<keyword evidence="6" id="KW-1185">Reference proteome</keyword>
<dbReference type="CDD" id="cd06911">
    <property type="entry name" value="VirB9_CagX_TrbG"/>
    <property type="match status" value="1"/>
</dbReference>
<feature type="signal peptide" evidence="4">
    <location>
        <begin position="1"/>
        <end position="23"/>
    </location>
</feature>
<protein>
    <submittedName>
        <fullName evidence="5">TrbG/VirB9 family P-type conjugative transfer protein</fullName>
    </submittedName>
</protein>
<dbReference type="Gene3D" id="2.60.40.2500">
    <property type="match status" value="1"/>
</dbReference>
<accession>A0A7X1F4M2</accession>
<dbReference type="EMBL" id="JACLAU010000001">
    <property type="protein sequence ID" value="MBC2650306.1"/>
    <property type="molecule type" value="Genomic_DNA"/>
</dbReference>
<proteinExistence type="inferred from homology"/>
<evidence type="ECO:0000256" key="3">
    <source>
        <dbReference type="SAM" id="MobiDB-lite"/>
    </source>
</evidence>
<dbReference type="Pfam" id="PF03524">
    <property type="entry name" value="CagX"/>
    <property type="match status" value="1"/>
</dbReference>
<name>A0A7X1F4M2_9SPHN</name>
<dbReference type="AlphaFoldDB" id="A0A7X1F4M2"/>
<sequence length="264" mass="27752">MTVRFPSLLIAAALATGAAVAPAAADPRIERVRYDADRVVTLRGQSNVQTMIEFAPDERIENIAVGDSAAWQVTPNKRGNLLFLKPQGARARTNMTVVTDQRRYLFELVSAGAGVRPVYVLRFTYPEPLLLLPAAAPGAGEAVSGPATGAATASPAGAAAVPPRPAEPPRNTAWRVTGDRTLAPEAVSDDGQATYLQWSAARDLPAILAVGADGQEGPVNFTVREGTIVIDGVAPRYVLRIGKASAVLARLAPLTPGDTVERTR</sequence>
<feature type="compositionally biased region" description="Low complexity" evidence="3">
    <location>
        <begin position="141"/>
        <end position="161"/>
    </location>
</feature>
<dbReference type="RefSeq" id="WP_185681712.1">
    <property type="nucleotide sequence ID" value="NZ_JACLAU010000001.1"/>
</dbReference>
<dbReference type="InterPro" id="IPR038161">
    <property type="entry name" value="VirB9/CagX/TrbG_C_sf"/>
</dbReference>
<organism evidence="5 6">
    <name type="scientific">Novosphingobium aerophilum</name>
    <dbReference type="NCBI Taxonomy" id="2839843"/>
    <lineage>
        <taxon>Bacteria</taxon>
        <taxon>Pseudomonadati</taxon>
        <taxon>Pseudomonadota</taxon>
        <taxon>Alphaproteobacteria</taxon>
        <taxon>Sphingomonadales</taxon>
        <taxon>Sphingomonadaceae</taxon>
        <taxon>Novosphingobium</taxon>
    </lineage>
</organism>
<comment type="caution">
    <text evidence="5">The sequence shown here is derived from an EMBL/GenBank/DDBJ whole genome shotgun (WGS) entry which is preliminary data.</text>
</comment>
<keyword evidence="2 4" id="KW-0732">Signal</keyword>
<evidence type="ECO:0000313" key="5">
    <source>
        <dbReference type="EMBL" id="MBC2650306.1"/>
    </source>
</evidence>
<dbReference type="InterPro" id="IPR010258">
    <property type="entry name" value="Conjugal_tfr_TrbG/VirB9/CagX"/>
</dbReference>